<evidence type="ECO:0000256" key="6">
    <source>
        <dbReference type="ARBA" id="ARBA00023163"/>
    </source>
</evidence>
<evidence type="ECO:0000313" key="12">
    <source>
        <dbReference type="EMBL" id="TVU16711.1"/>
    </source>
</evidence>
<evidence type="ECO:0000256" key="2">
    <source>
        <dbReference type="ARBA" id="ARBA00004123"/>
    </source>
</evidence>
<evidence type="ECO:0000256" key="8">
    <source>
        <dbReference type="ARBA" id="ARBA00023294"/>
    </source>
</evidence>
<dbReference type="PANTHER" id="PTHR31384:SF94">
    <property type="entry name" value="AUXIN RESPONSE FACTOR 17"/>
    <property type="match status" value="1"/>
</dbReference>
<dbReference type="InterPro" id="IPR044835">
    <property type="entry name" value="ARF_plant"/>
</dbReference>
<gene>
    <name evidence="12" type="ORF">EJB05_40286</name>
</gene>
<dbReference type="Proteomes" id="UP000324897">
    <property type="component" value="Unassembled WGS sequence"/>
</dbReference>
<reference evidence="12 13" key="1">
    <citation type="journal article" date="2019" name="Sci. Rep.">
        <title>A high-quality genome of Eragrostis curvula grass provides insights into Poaceae evolution and supports new strategies to enhance forage quality.</title>
        <authorList>
            <person name="Carballo J."/>
            <person name="Santos B.A.C.M."/>
            <person name="Zappacosta D."/>
            <person name="Garbus I."/>
            <person name="Selva J.P."/>
            <person name="Gallo C.A."/>
            <person name="Diaz A."/>
            <person name="Albertini E."/>
            <person name="Caccamo M."/>
            <person name="Echenique V."/>
        </authorList>
    </citation>
    <scope>NUCLEOTIDE SEQUENCE [LARGE SCALE GENOMIC DNA]</scope>
    <source>
        <strain evidence="13">cv. Victoria</strain>
        <tissue evidence="12">Leaf</tissue>
    </source>
</reference>
<keyword evidence="4 9" id="KW-0805">Transcription regulation</keyword>
<organism evidence="12 13">
    <name type="scientific">Eragrostis curvula</name>
    <name type="common">weeping love grass</name>
    <dbReference type="NCBI Taxonomy" id="38414"/>
    <lineage>
        <taxon>Eukaryota</taxon>
        <taxon>Viridiplantae</taxon>
        <taxon>Streptophyta</taxon>
        <taxon>Embryophyta</taxon>
        <taxon>Tracheophyta</taxon>
        <taxon>Spermatophyta</taxon>
        <taxon>Magnoliopsida</taxon>
        <taxon>Liliopsida</taxon>
        <taxon>Poales</taxon>
        <taxon>Poaceae</taxon>
        <taxon>PACMAD clade</taxon>
        <taxon>Chloridoideae</taxon>
        <taxon>Eragrostideae</taxon>
        <taxon>Eragrostidinae</taxon>
        <taxon>Eragrostis</taxon>
    </lineage>
</organism>
<dbReference type="GO" id="GO:0003677">
    <property type="term" value="F:DNA binding"/>
    <property type="evidence" value="ECO:0007669"/>
    <property type="project" value="UniProtKB-KW"/>
</dbReference>
<evidence type="ECO:0000256" key="9">
    <source>
        <dbReference type="RuleBase" id="RU004561"/>
    </source>
</evidence>
<protein>
    <recommendedName>
        <fullName evidence="9">Auxin response factor</fullName>
    </recommendedName>
</protein>
<evidence type="ECO:0000256" key="3">
    <source>
        <dbReference type="ARBA" id="ARBA00007853"/>
    </source>
</evidence>
<dbReference type="FunFam" id="2.40.330.10:FF:000001">
    <property type="entry name" value="Auxin response factor"/>
    <property type="match status" value="1"/>
</dbReference>
<feature type="compositionally biased region" description="Acidic residues" evidence="10">
    <location>
        <begin position="493"/>
        <end position="502"/>
    </location>
</feature>
<keyword evidence="7 9" id="KW-0539">Nucleus</keyword>
<dbReference type="Gramene" id="TVU16711">
    <property type="protein sequence ID" value="TVU16711"/>
    <property type="gene ID" value="EJB05_40286"/>
</dbReference>
<keyword evidence="5 9" id="KW-0238">DNA-binding</keyword>
<dbReference type="SMART" id="SM01019">
    <property type="entry name" value="B3"/>
    <property type="match status" value="1"/>
</dbReference>
<dbReference type="Pfam" id="PF06507">
    <property type="entry name" value="ARF_AD"/>
    <property type="match status" value="1"/>
</dbReference>
<keyword evidence="8 9" id="KW-0927">Auxin signaling pathway</keyword>
<feature type="non-terminal residue" evidence="12">
    <location>
        <position position="1"/>
    </location>
</feature>
<accession>A0A5J9U132</accession>
<dbReference type="InterPro" id="IPR003340">
    <property type="entry name" value="B3_DNA-bd"/>
</dbReference>
<evidence type="ECO:0000256" key="4">
    <source>
        <dbReference type="ARBA" id="ARBA00023015"/>
    </source>
</evidence>
<feature type="domain" description="TF-B3" evidence="11">
    <location>
        <begin position="109"/>
        <end position="211"/>
    </location>
</feature>
<dbReference type="SUPFAM" id="SSF101936">
    <property type="entry name" value="DNA-binding pseudobarrel domain"/>
    <property type="match status" value="1"/>
</dbReference>
<evidence type="ECO:0000256" key="10">
    <source>
        <dbReference type="SAM" id="MobiDB-lite"/>
    </source>
</evidence>
<evidence type="ECO:0000256" key="5">
    <source>
        <dbReference type="ARBA" id="ARBA00023125"/>
    </source>
</evidence>
<comment type="function">
    <text evidence="1 9">Auxin response factors (ARFs) are transcriptional factors that bind specifically to the DNA sequence 5'-TGTCTC-3' found in the auxin-responsive promoter elements (AuxREs).</text>
</comment>
<dbReference type="AlphaFoldDB" id="A0A5J9U132"/>
<comment type="similarity">
    <text evidence="3 9">Belongs to the ARF family.</text>
</comment>
<dbReference type="GO" id="GO:0006355">
    <property type="term" value="P:regulation of DNA-templated transcription"/>
    <property type="evidence" value="ECO:0007669"/>
    <property type="project" value="InterPro"/>
</dbReference>
<keyword evidence="13" id="KW-1185">Reference proteome</keyword>
<dbReference type="PROSITE" id="PS50863">
    <property type="entry name" value="B3"/>
    <property type="match status" value="1"/>
</dbReference>
<dbReference type="InterPro" id="IPR010525">
    <property type="entry name" value="ARF_dom"/>
</dbReference>
<evidence type="ECO:0000256" key="7">
    <source>
        <dbReference type="ARBA" id="ARBA00023242"/>
    </source>
</evidence>
<dbReference type="EMBL" id="RWGY01000031">
    <property type="protein sequence ID" value="TVU16711.1"/>
    <property type="molecule type" value="Genomic_DNA"/>
</dbReference>
<name>A0A5J9U132_9POAL</name>
<evidence type="ECO:0000256" key="1">
    <source>
        <dbReference type="ARBA" id="ARBA00003182"/>
    </source>
</evidence>
<evidence type="ECO:0000313" key="13">
    <source>
        <dbReference type="Proteomes" id="UP000324897"/>
    </source>
</evidence>
<dbReference type="GO" id="GO:0009734">
    <property type="term" value="P:auxin-activated signaling pathway"/>
    <property type="evidence" value="ECO:0007669"/>
    <property type="project" value="UniProtKB-KW"/>
</dbReference>
<dbReference type="CDD" id="cd10017">
    <property type="entry name" value="B3_DNA"/>
    <property type="match status" value="1"/>
</dbReference>
<comment type="subcellular location">
    <subcellularLocation>
        <location evidence="2 9">Nucleus</location>
    </subcellularLocation>
</comment>
<sequence>MAEEPSIVDADVWLACAVPLSRLPAVGSQVYYFPHGHAEQCPAPLPGPLPTPHLFPCTVTAVRFGADAKTNEVFAAISLQPGPHRGGPLQLELRGGEGGGGHVVSLSYFAKQLTQSDANNGGGFSVPRYCADFIFPKLDFEADPPVQTLVMRDPTGNPWQFRHIYRGTPRRHLLTTGWSKFVNAKLLVAGDTVVFMRRADGELLIGLRRAPRYPPQQAQQEQRRNARARVPPEDVVEAARLAAEGSPFTVTYYPRLGAGEFVVPRKEVEDALACSWEPGMLVRMQVMEAEDARRTDWANGTVKALHADIWRALEVDWDDTAPSSSAKSRFVNVWQVQFVGYPPLLKRLRISDTIAPLCSGDDSMAAPLIGPGSQEMAVLLGAPIPAAAAGMQGARHTGPTDVPSSSSATITTQLLFPSPIEDLQVPPSLSGGSEILDPEFGSPPSNSVNMNPPNLPVGTRSIQLFGTTITPHAVQTATDGGSEEVNNEVPDGVVDENVEQDG</sequence>
<comment type="subunit">
    <text evidence="9">Homodimers and heterodimers.</text>
</comment>
<dbReference type="GO" id="GO:0005634">
    <property type="term" value="C:nucleus"/>
    <property type="evidence" value="ECO:0007669"/>
    <property type="project" value="UniProtKB-SubCell"/>
</dbReference>
<proteinExistence type="inferred from homology"/>
<comment type="caution">
    <text evidence="12">The sequence shown here is derived from an EMBL/GenBank/DDBJ whole genome shotgun (WGS) entry which is preliminary data.</text>
</comment>
<dbReference type="Pfam" id="PF02362">
    <property type="entry name" value="B3"/>
    <property type="match status" value="1"/>
</dbReference>
<dbReference type="PANTHER" id="PTHR31384">
    <property type="entry name" value="AUXIN RESPONSE FACTOR 4-RELATED"/>
    <property type="match status" value="1"/>
</dbReference>
<dbReference type="InterPro" id="IPR015300">
    <property type="entry name" value="DNA-bd_pseudobarrel_sf"/>
</dbReference>
<keyword evidence="6 9" id="KW-0804">Transcription</keyword>
<feature type="region of interest" description="Disordered" evidence="10">
    <location>
        <begin position="475"/>
        <end position="502"/>
    </location>
</feature>
<dbReference type="OrthoDB" id="1414159at2759"/>
<dbReference type="Gene3D" id="2.40.330.10">
    <property type="entry name" value="DNA-binding pseudobarrel domain"/>
    <property type="match status" value="1"/>
</dbReference>
<evidence type="ECO:0000259" key="11">
    <source>
        <dbReference type="PROSITE" id="PS50863"/>
    </source>
</evidence>